<dbReference type="InterPro" id="IPR015943">
    <property type="entry name" value="WD40/YVTN_repeat-like_dom_sf"/>
</dbReference>
<accession>A0A5J4UGA5</accession>
<reference evidence="2 3" key="1">
    <citation type="submission" date="2019-03" db="EMBL/GenBank/DDBJ databases">
        <title>Single cell metagenomics reveals metabolic interactions within the superorganism composed of flagellate Streblomastix strix and complex community of Bacteroidetes bacteria on its surface.</title>
        <authorList>
            <person name="Treitli S.C."/>
            <person name="Kolisko M."/>
            <person name="Husnik F."/>
            <person name="Keeling P."/>
            <person name="Hampl V."/>
        </authorList>
    </citation>
    <scope>NUCLEOTIDE SEQUENCE [LARGE SCALE GENOMIC DNA]</scope>
    <source>
        <strain evidence="2">ST1C</strain>
    </source>
</reference>
<gene>
    <name evidence="2" type="ORF">EZS28_035055</name>
</gene>
<evidence type="ECO:0000313" key="3">
    <source>
        <dbReference type="Proteomes" id="UP000324800"/>
    </source>
</evidence>
<feature type="non-terminal residue" evidence="2">
    <location>
        <position position="180"/>
    </location>
</feature>
<dbReference type="EMBL" id="SNRW01016395">
    <property type="protein sequence ID" value="KAA6369417.1"/>
    <property type="molecule type" value="Genomic_DNA"/>
</dbReference>
<dbReference type="Gene3D" id="2.130.10.10">
    <property type="entry name" value="YVTN repeat-like/Quinoprotein amine dehydrogenase"/>
    <property type="match status" value="1"/>
</dbReference>
<dbReference type="Proteomes" id="UP000324800">
    <property type="component" value="Unassembled WGS sequence"/>
</dbReference>
<protein>
    <submittedName>
        <fullName evidence="2">Uncharacterized protein</fullName>
    </submittedName>
</protein>
<feature type="coiled-coil region" evidence="1">
    <location>
        <begin position="6"/>
        <end position="33"/>
    </location>
</feature>
<sequence>MARIMLDAKQAQLIELRSETADLKKQADELEKRQPILKDIEHLQQQGEKQKEKEALSLEQKQDENKQLLQISDDLDLSNKNLGIKNIDDRRYKENNELINQRLFSRDNPDYYQKMDKAAEMYHTNDPRYFVHGHLAAVRDIALHPQLMLLTSVSDDGTADLTDVSHAAKPSVSDGPQNQG</sequence>
<evidence type="ECO:0000313" key="2">
    <source>
        <dbReference type="EMBL" id="KAA6369417.1"/>
    </source>
</evidence>
<organism evidence="2 3">
    <name type="scientific">Streblomastix strix</name>
    <dbReference type="NCBI Taxonomy" id="222440"/>
    <lineage>
        <taxon>Eukaryota</taxon>
        <taxon>Metamonada</taxon>
        <taxon>Preaxostyla</taxon>
        <taxon>Oxymonadida</taxon>
        <taxon>Streblomastigidae</taxon>
        <taxon>Streblomastix</taxon>
    </lineage>
</organism>
<name>A0A5J4UGA5_9EUKA</name>
<proteinExistence type="predicted"/>
<evidence type="ECO:0000256" key="1">
    <source>
        <dbReference type="SAM" id="Coils"/>
    </source>
</evidence>
<keyword evidence="1" id="KW-0175">Coiled coil</keyword>
<dbReference type="AlphaFoldDB" id="A0A5J4UGA5"/>
<comment type="caution">
    <text evidence="2">The sequence shown here is derived from an EMBL/GenBank/DDBJ whole genome shotgun (WGS) entry which is preliminary data.</text>
</comment>